<gene>
    <name evidence="1" type="ORF">DP115_18210</name>
</gene>
<evidence type="ECO:0000313" key="2">
    <source>
        <dbReference type="Proteomes" id="UP000762253"/>
    </source>
</evidence>
<keyword evidence="2" id="KW-1185">Reference proteome</keyword>
<dbReference type="Proteomes" id="UP000762253">
    <property type="component" value="Unassembled WGS sequence"/>
</dbReference>
<evidence type="ECO:0000313" key="1">
    <source>
        <dbReference type="EMBL" id="NMF64599.1"/>
    </source>
</evidence>
<name>A0ABX1MCT5_9CYAN</name>
<proteinExistence type="predicted"/>
<reference evidence="1 2" key="1">
    <citation type="submission" date="2018-06" db="EMBL/GenBank/DDBJ databases">
        <title>Comparative genomics of Brasilonema spp. strains.</title>
        <authorList>
            <person name="Alvarenga D.O."/>
            <person name="Fiore M.F."/>
            <person name="Varani A.M."/>
        </authorList>
    </citation>
    <scope>NUCLEOTIDE SEQUENCE [LARGE SCALE GENOMIC DNA]</scope>
    <source>
        <strain evidence="1 2">UFV-OR1</strain>
    </source>
</reference>
<accession>A0ABX1MCT5</accession>
<organism evidence="1 2">
    <name type="scientific">Brasilonema octagenarum UFV-OR1</name>
    <dbReference type="NCBI Taxonomy" id="417115"/>
    <lineage>
        <taxon>Bacteria</taxon>
        <taxon>Bacillati</taxon>
        <taxon>Cyanobacteriota</taxon>
        <taxon>Cyanophyceae</taxon>
        <taxon>Nostocales</taxon>
        <taxon>Scytonemataceae</taxon>
        <taxon>Brasilonema</taxon>
        <taxon>Octagenarum group</taxon>
    </lineage>
</organism>
<protein>
    <submittedName>
        <fullName evidence="1">Uncharacterized protein</fullName>
    </submittedName>
</protein>
<comment type="caution">
    <text evidence="1">The sequence shown here is derived from an EMBL/GenBank/DDBJ whole genome shotgun (WGS) entry which is preliminary data.</text>
</comment>
<dbReference type="EMBL" id="QMEC01000070">
    <property type="protein sequence ID" value="NMF64599.1"/>
    <property type="molecule type" value="Genomic_DNA"/>
</dbReference>
<sequence length="94" mass="10511">MISKAPLRCFGERVRYKYECNTRISISKFDGKKQLLVPPNGKVKSQDAENVGAGLDSPVASTDVFLKTVLVSLRSTENDKMTLYETDILLVFPQ</sequence>